<name>A0A3M7PWG3_BRAPC</name>
<evidence type="ECO:0000313" key="1">
    <source>
        <dbReference type="EMBL" id="RNA03363.1"/>
    </source>
</evidence>
<gene>
    <name evidence="1" type="ORF">BpHYR1_004795</name>
</gene>
<protein>
    <recommendedName>
        <fullName evidence="3">RNA-directed DNA polymerase from mobile element jockey-like</fullName>
    </recommendedName>
</protein>
<dbReference type="AlphaFoldDB" id="A0A3M7PWG3"/>
<evidence type="ECO:0000313" key="2">
    <source>
        <dbReference type="Proteomes" id="UP000276133"/>
    </source>
</evidence>
<keyword evidence="2" id="KW-1185">Reference proteome</keyword>
<accession>A0A3M7PWG3</accession>
<sequence length="92" mass="11133">MWKVIRWRFKAMIWHRHILQAKVLIDNATKEKVMKNRMQNEESYITSSEYMTTDLNNIPLIMGIRTFFTKIIFHIDKINIYKILATETETIN</sequence>
<comment type="caution">
    <text evidence="1">The sequence shown here is derived from an EMBL/GenBank/DDBJ whole genome shotgun (WGS) entry which is preliminary data.</text>
</comment>
<organism evidence="1 2">
    <name type="scientific">Brachionus plicatilis</name>
    <name type="common">Marine rotifer</name>
    <name type="synonym">Brachionus muelleri</name>
    <dbReference type="NCBI Taxonomy" id="10195"/>
    <lineage>
        <taxon>Eukaryota</taxon>
        <taxon>Metazoa</taxon>
        <taxon>Spiralia</taxon>
        <taxon>Gnathifera</taxon>
        <taxon>Rotifera</taxon>
        <taxon>Eurotatoria</taxon>
        <taxon>Monogononta</taxon>
        <taxon>Pseudotrocha</taxon>
        <taxon>Ploima</taxon>
        <taxon>Brachionidae</taxon>
        <taxon>Brachionus</taxon>
    </lineage>
</organism>
<proteinExistence type="predicted"/>
<reference evidence="1 2" key="1">
    <citation type="journal article" date="2018" name="Sci. Rep.">
        <title>Genomic signatures of local adaptation to the degree of environmental predictability in rotifers.</title>
        <authorList>
            <person name="Franch-Gras L."/>
            <person name="Hahn C."/>
            <person name="Garcia-Roger E.M."/>
            <person name="Carmona M.J."/>
            <person name="Serra M."/>
            <person name="Gomez A."/>
        </authorList>
    </citation>
    <scope>NUCLEOTIDE SEQUENCE [LARGE SCALE GENOMIC DNA]</scope>
    <source>
        <strain evidence="1">HYR1</strain>
    </source>
</reference>
<dbReference type="EMBL" id="REGN01008525">
    <property type="protein sequence ID" value="RNA03363.1"/>
    <property type="molecule type" value="Genomic_DNA"/>
</dbReference>
<evidence type="ECO:0008006" key="3">
    <source>
        <dbReference type="Google" id="ProtNLM"/>
    </source>
</evidence>
<dbReference type="Proteomes" id="UP000276133">
    <property type="component" value="Unassembled WGS sequence"/>
</dbReference>